<dbReference type="AlphaFoldDB" id="A0A4S4N043"/>
<comment type="similarity">
    <text evidence="1">Belongs to the peptidase A1 family.</text>
</comment>
<evidence type="ECO:0000259" key="2">
    <source>
        <dbReference type="PROSITE" id="PS51767"/>
    </source>
</evidence>
<evidence type="ECO:0000256" key="1">
    <source>
        <dbReference type="ARBA" id="ARBA00007447"/>
    </source>
</evidence>
<dbReference type="EMBL" id="SGPM01000027">
    <property type="protein sequence ID" value="THH32199.1"/>
    <property type="molecule type" value="Genomic_DNA"/>
</dbReference>
<dbReference type="Proteomes" id="UP000308730">
    <property type="component" value="Unassembled WGS sequence"/>
</dbReference>
<evidence type="ECO:0000313" key="3">
    <source>
        <dbReference type="EMBL" id="THH32199.1"/>
    </source>
</evidence>
<name>A0A4S4N043_9APHY</name>
<dbReference type="SUPFAM" id="SSF50630">
    <property type="entry name" value="Acid proteases"/>
    <property type="match status" value="1"/>
</dbReference>
<proteinExistence type="inferred from homology"/>
<dbReference type="GO" id="GO:0004190">
    <property type="term" value="F:aspartic-type endopeptidase activity"/>
    <property type="evidence" value="ECO:0007669"/>
    <property type="project" value="InterPro"/>
</dbReference>
<dbReference type="GO" id="GO:0006508">
    <property type="term" value="P:proteolysis"/>
    <property type="evidence" value="ECO:0007669"/>
    <property type="project" value="InterPro"/>
</dbReference>
<dbReference type="InterPro" id="IPR034164">
    <property type="entry name" value="Pepsin-like_dom"/>
</dbReference>
<keyword evidence="4" id="KW-1185">Reference proteome</keyword>
<gene>
    <name evidence="3" type="ORF">EUX98_g2000</name>
</gene>
<reference evidence="3 4" key="1">
    <citation type="submission" date="2019-02" db="EMBL/GenBank/DDBJ databases">
        <title>Genome sequencing of the rare red list fungi Antrodiella citrinella (Flaviporus citrinellus).</title>
        <authorList>
            <person name="Buettner E."/>
            <person name="Kellner H."/>
        </authorList>
    </citation>
    <scope>NUCLEOTIDE SEQUENCE [LARGE SCALE GENOMIC DNA]</scope>
    <source>
        <strain evidence="3 4">DSM 108506</strain>
    </source>
</reference>
<accession>A0A4S4N043</accession>
<dbReference type="PANTHER" id="PTHR47966:SF51">
    <property type="entry name" value="BETA-SITE APP-CLEAVING ENZYME, ISOFORM A-RELATED"/>
    <property type="match status" value="1"/>
</dbReference>
<sequence length="455" mass="48775">MLSRRITRTYNVLVEVGGVATPLVLDSGSADLWVISDACTGSCTVGVPLYPHATFQPAGMDVNLLYGDSHTGTHASGPIGKDKVGIASLRVKDQYFAAIIDTNTTVLETGSAGIFGIGFPPISVLWRQLLQAELNHHTPSNNTHVKRTDLPNIGAPSFPDFNFMRPLEPYNRYKRQTSTGSLVSSTEVIASFTTYGPLLTRMISQHLVARPIISASLQRDTIDIGGNVGMLSVGSLPPNISDDALTWTPLRAYTAAQGGLPPPVDAPNEVYPLVWEIPLDDVWFNNVKLKRSALSPANISLSALIDTGNSLIRGPQDVIAQIQSLISSPTFNCSQPQNLTFQIGGKLFPVDPRDFVHQTFTDSADSCSPALAVTDPPTPGTGFLYGWSLGDPFLKSALIAFYYGNLTHPSQDPPRVGLLSTVPQDAGGRLQTVVQSAKAADGNFIVLGLYLTIPH</sequence>
<organism evidence="3 4">
    <name type="scientific">Antrodiella citrinella</name>
    <dbReference type="NCBI Taxonomy" id="2447956"/>
    <lineage>
        <taxon>Eukaryota</taxon>
        <taxon>Fungi</taxon>
        <taxon>Dikarya</taxon>
        <taxon>Basidiomycota</taxon>
        <taxon>Agaricomycotina</taxon>
        <taxon>Agaricomycetes</taxon>
        <taxon>Polyporales</taxon>
        <taxon>Steccherinaceae</taxon>
        <taxon>Antrodiella</taxon>
    </lineage>
</organism>
<dbReference type="Gene3D" id="2.40.70.10">
    <property type="entry name" value="Acid Proteases"/>
    <property type="match status" value="2"/>
</dbReference>
<dbReference type="PROSITE" id="PS51767">
    <property type="entry name" value="PEPTIDASE_A1"/>
    <property type="match status" value="1"/>
</dbReference>
<feature type="domain" description="Peptidase A1" evidence="2">
    <location>
        <begin position="10"/>
        <end position="419"/>
    </location>
</feature>
<dbReference type="InterPro" id="IPR033121">
    <property type="entry name" value="PEPTIDASE_A1"/>
</dbReference>
<evidence type="ECO:0000313" key="4">
    <source>
        <dbReference type="Proteomes" id="UP000308730"/>
    </source>
</evidence>
<dbReference type="InterPro" id="IPR021109">
    <property type="entry name" value="Peptidase_aspartic_dom_sf"/>
</dbReference>
<protein>
    <recommendedName>
        <fullName evidence="2">Peptidase A1 domain-containing protein</fullName>
    </recommendedName>
</protein>
<comment type="caution">
    <text evidence="3">The sequence shown here is derived from an EMBL/GenBank/DDBJ whole genome shotgun (WGS) entry which is preliminary data.</text>
</comment>
<dbReference type="OrthoDB" id="3089at2759"/>
<dbReference type="PANTHER" id="PTHR47966">
    <property type="entry name" value="BETA-SITE APP-CLEAVING ENZYME, ISOFORM A-RELATED"/>
    <property type="match status" value="1"/>
</dbReference>
<dbReference type="Pfam" id="PF00026">
    <property type="entry name" value="Asp"/>
    <property type="match status" value="2"/>
</dbReference>
<dbReference type="CDD" id="cd05471">
    <property type="entry name" value="pepsin_like"/>
    <property type="match status" value="1"/>
</dbReference>
<dbReference type="PRINTS" id="PR00792">
    <property type="entry name" value="PEPSIN"/>
</dbReference>
<dbReference type="InterPro" id="IPR001461">
    <property type="entry name" value="Aspartic_peptidase_A1"/>
</dbReference>